<sequence length="183" mass="20782">MVTPFIASRSVMFLLFTRIGSQRLVVTDVLMSQEWLDSCDSSVIQWISGGAVLHGCVDDGCAQRFAFTCGCRLSRPYQMIVVLSGHGNSVNQLKFHLVSPSLLFSAGKHESIRFWNWVSCFVSSGIYTPSRFGTSGMTSLKQRSKSHTDPRPKTRPLDSKLIHFTAFRRKTYMLITWMACEWW</sequence>
<proteinExistence type="predicted"/>
<organism evidence="1 2">
    <name type="scientific">Peronosclerospora sorghi</name>
    <dbReference type="NCBI Taxonomy" id="230839"/>
    <lineage>
        <taxon>Eukaryota</taxon>
        <taxon>Sar</taxon>
        <taxon>Stramenopiles</taxon>
        <taxon>Oomycota</taxon>
        <taxon>Peronosporomycetes</taxon>
        <taxon>Peronosporales</taxon>
        <taxon>Peronosporaceae</taxon>
        <taxon>Peronosclerospora</taxon>
    </lineage>
</organism>
<gene>
    <name evidence="1" type="ORF">PsorP6_000745</name>
</gene>
<comment type="caution">
    <text evidence="1">The sequence shown here is derived from an EMBL/GenBank/DDBJ whole genome shotgun (WGS) entry which is preliminary data.</text>
</comment>
<evidence type="ECO:0000313" key="1">
    <source>
        <dbReference type="EMBL" id="KAI9921925.1"/>
    </source>
</evidence>
<dbReference type="EMBL" id="CM047580">
    <property type="protein sequence ID" value="KAI9921925.1"/>
    <property type="molecule type" value="Genomic_DNA"/>
</dbReference>
<dbReference type="Proteomes" id="UP001163321">
    <property type="component" value="Chromosome 1"/>
</dbReference>
<evidence type="ECO:0000313" key="2">
    <source>
        <dbReference type="Proteomes" id="UP001163321"/>
    </source>
</evidence>
<protein>
    <submittedName>
        <fullName evidence="1">Uncharacterized protein</fullName>
    </submittedName>
</protein>
<name>A0ACC0WSN2_9STRA</name>
<accession>A0ACC0WSN2</accession>
<reference evidence="1 2" key="1">
    <citation type="journal article" date="2022" name="bioRxiv">
        <title>The genome of the oomycete Peronosclerospora sorghi, a cosmopolitan pathogen of maize and sorghum, is inflated with dispersed pseudogenes.</title>
        <authorList>
            <person name="Fletcher K."/>
            <person name="Martin F."/>
            <person name="Isakeit T."/>
            <person name="Cavanaugh K."/>
            <person name="Magill C."/>
            <person name="Michelmore R."/>
        </authorList>
    </citation>
    <scope>NUCLEOTIDE SEQUENCE [LARGE SCALE GENOMIC DNA]</scope>
    <source>
        <strain evidence="1">P6</strain>
    </source>
</reference>
<keyword evidence="2" id="KW-1185">Reference proteome</keyword>